<name>A0ABW5Z426_9FLAO</name>
<dbReference type="RefSeq" id="WP_379803491.1">
    <property type="nucleotide sequence ID" value="NZ_JBHUOL010000003.1"/>
</dbReference>
<organism evidence="1 2">
    <name type="scientific">Flavobacterium ardleyense</name>
    <dbReference type="NCBI Taxonomy" id="2038737"/>
    <lineage>
        <taxon>Bacteria</taxon>
        <taxon>Pseudomonadati</taxon>
        <taxon>Bacteroidota</taxon>
        <taxon>Flavobacteriia</taxon>
        <taxon>Flavobacteriales</taxon>
        <taxon>Flavobacteriaceae</taxon>
        <taxon>Flavobacterium</taxon>
    </lineage>
</organism>
<comment type="caution">
    <text evidence="1">The sequence shown here is derived from an EMBL/GenBank/DDBJ whole genome shotgun (WGS) entry which is preliminary data.</text>
</comment>
<evidence type="ECO:0000313" key="2">
    <source>
        <dbReference type="Proteomes" id="UP001597549"/>
    </source>
</evidence>
<proteinExistence type="predicted"/>
<evidence type="ECO:0008006" key="3">
    <source>
        <dbReference type="Google" id="ProtNLM"/>
    </source>
</evidence>
<evidence type="ECO:0000313" key="1">
    <source>
        <dbReference type="EMBL" id="MFD2907392.1"/>
    </source>
</evidence>
<reference evidence="2" key="1">
    <citation type="journal article" date="2019" name="Int. J. Syst. Evol. Microbiol.">
        <title>The Global Catalogue of Microorganisms (GCM) 10K type strain sequencing project: providing services to taxonomists for standard genome sequencing and annotation.</title>
        <authorList>
            <consortium name="The Broad Institute Genomics Platform"/>
            <consortium name="The Broad Institute Genome Sequencing Center for Infectious Disease"/>
            <person name="Wu L."/>
            <person name="Ma J."/>
        </authorList>
    </citation>
    <scope>NUCLEOTIDE SEQUENCE [LARGE SCALE GENOMIC DNA]</scope>
    <source>
        <strain evidence="2">KCTC 52644</strain>
    </source>
</reference>
<protein>
    <recommendedName>
        <fullName evidence="3">RHS repeat-associated core domain-containing protein</fullName>
    </recommendedName>
</protein>
<dbReference type="EMBL" id="JBHUOL010000003">
    <property type="protein sequence ID" value="MFD2907392.1"/>
    <property type="molecule type" value="Genomic_DNA"/>
</dbReference>
<gene>
    <name evidence="1" type="ORF">ACFSX9_01455</name>
</gene>
<accession>A0ABW5Z426</accession>
<dbReference type="Proteomes" id="UP001597549">
    <property type="component" value="Unassembled WGS sequence"/>
</dbReference>
<keyword evidence="2" id="KW-1185">Reference proteome</keyword>
<sequence length="26" mass="3005">MYDYGARNYDPANGRCMNIDYFGGKI</sequence>